<feature type="compositionally biased region" description="Low complexity" evidence="1">
    <location>
        <begin position="252"/>
        <end position="262"/>
    </location>
</feature>
<feature type="region of interest" description="Disordered" evidence="1">
    <location>
        <begin position="377"/>
        <end position="396"/>
    </location>
</feature>
<keyword evidence="3" id="KW-1185">Reference proteome</keyword>
<gene>
    <name evidence="2" type="ORF">ABL78_2621</name>
</gene>
<dbReference type="EMBL" id="LJSK01000055">
    <property type="protein sequence ID" value="KPI88322.1"/>
    <property type="molecule type" value="Genomic_DNA"/>
</dbReference>
<dbReference type="VEuPathDB" id="TriTrypDB:Lsey_0055_0350"/>
<name>A0A0N1PD59_LEPSE</name>
<reference evidence="2 3" key="1">
    <citation type="journal article" date="2015" name="PLoS Pathog.">
        <title>Leptomonas seymouri: Adaptations to the Dixenous Life Cycle Analyzed by Genome Sequencing, Transcriptome Profiling and Co-infection with Leishmania donovani.</title>
        <authorList>
            <person name="Kraeva N."/>
            <person name="Butenko A."/>
            <person name="Hlavacova J."/>
            <person name="Kostygov A."/>
            <person name="Myskova J."/>
            <person name="Grybchuk D."/>
            <person name="Lestinova T."/>
            <person name="Votypka J."/>
            <person name="Volf P."/>
            <person name="Opperdoes F."/>
            <person name="Flegontov P."/>
            <person name="Lukes J."/>
            <person name="Yurchenko V."/>
        </authorList>
    </citation>
    <scope>NUCLEOTIDE SEQUENCE [LARGE SCALE GENOMIC DNA]</scope>
    <source>
        <strain evidence="2 3">ATCC 30220</strain>
    </source>
</reference>
<protein>
    <submittedName>
        <fullName evidence="2">Uncharacterized protein</fullName>
    </submittedName>
</protein>
<evidence type="ECO:0000313" key="3">
    <source>
        <dbReference type="Proteomes" id="UP000038009"/>
    </source>
</evidence>
<feature type="region of interest" description="Disordered" evidence="1">
    <location>
        <begin position="252"/>
        <end position="272"/>
    </location>
</feature>
<proteinExistence type="predicted"/>
<dbReference type="OrthoDB" id="246783at2759"/>
<dbReference type="Proteomes" id="UP000038009">
    <property type="component" value="Unassembled WGS sequence"/>
</dbReference>
<dbReference type="OMA" id="LQCTKRN"/>
<comment type="caution">
    <text evidence="2">The sequence shown here is derived from an EMBL/GenBank/DDBJ whole genome shotgun (WGS) entry which is preliminary data.</text>
</comment>
<organism evidence="2 3">
    <name type="scientific">Leptomonas seymouri</name>
    <dbReference type="NCBI Taxonomy" id="5684"/>
    <lineage>
        <taxon>Eukaryota</taxon>
        <taxon>Discoba</taxon>
        <taxon>Euglenozoa</taxon>
        <taxon>Kinetoplastea</taxon>
        <taxon>Metakinetoplastina</taxon>
        <taxon>Trypanosomatida</taxon>
        <taxon>Trypanosomatidae</taxon>
        <taxon>Leishmaniinae</taxon>
        <taxon>Leptomonas</taxon>
    </lineage>
</organism>
<feature type="compositionally biased region" description="Low complexity" evidence="1">
    <location>
        <begin position="380"/>
        <end position="394"/>
    </location>
</feature>
<evidence type="ECO:0000256" key="1">
    <source>
        <dbReference type="SAM" id="MobiDB-lite"/>
    </source>
</evidence>
<dbReference type="AlphaFoldDB" id="A0A0N1PD59"/>
<sequence length="1185" mass="126414">MSRVVVRLVRRLATPAVAAALAKEELCLALSAVAQLKPLSPITPEASAGSSALVTDPLARRSLRVIPHCTSYELRMIAQGAGALQWSGTSALSAFVVDALVQGLYKQMEACSVVATPLSKKLSMAQRRHRVRLHDLLAVVEQAMDAGFFFNVTLHALIRQHAEPLACEGPNLSAATSEELIAVFCAYLGEEEGVALAQRIRAALAASTQAAASSAMEVLGSCVAGRSLPLSPAWSGPYARWSQQRSALLASLSAPSASPASPNDAVDPAATPQQQARYDVLQVIQRLCSGANGEGSEGDAVRDEDLLRVLQEVTVLQIFDPVTLLVLDDALLRRLAAIEQRPTVPATTAAAACENLVYAQAQRYPRTLAMLRERDAAAEGATSGDGAPTTAAAPSSPPTFKALQHLAVVQSAYRKTLAGGAVPDKDLFHLSSSISTFGADEVAQTAVVFAYVRDIPSDIIRILAGGVETLTLDGVAALLRATRHDRAGALHTVVKACLGNVAHLQQCITGASVESLVELVQVLSLPPTRWTTAPKETSALEVQLLELALAQLYLHVEAMPWELLLCVVRGLGGIAGSQETVHAACDRLTAHLGGANLTAAAAATLPSHSTSSLPPLDISKYFELMDALQCGDVVNERLLDLLAAALATHFKGLGTCTADDPRYAGFLRFASCELSYESSELAEVVAGVVQTVTHADDWAALPTELLVSAALFAFDRCNVSSLSASAFVLPHMVLQHIAQSRRLSGSVSAALATAIVEIVSRLPSTGVEDAAIAYCVQALLLVGPSTTPLTAARLVSIACRTAPRAASIPQELYDLVTGNVQGLPPDVFTSLCLAISSPLFDEALGNRLVEVLPLVADQLTPHQLSRCVFGLGEMRGAGQRLAHQVMTEALSDYAVDNVELFTSGRDIAALLHGFAKLQCTKRNLYSVFAKRVKERYVRYTLDFQSISFLLFAFGSVKFVDQQLVNSFCQTFIEHAEELAAPELLMTLRGVSRMCLLNTQFYWRLGAVVASRADEFPLQAQCDLINAYGSIEQRHPEMAISLAACIAANAAALPSVSTAVDVLKSLWLMEYKVGGEEAAQTIANHIVQHGSELSSADLMKLCSIILDVRWAHVPLLNAIAARSIELKAHDRLEGYVARTVLDTLGSQHVFHLQARTQLSELARSVSKEVVQLSGEEQEQLNLLTSH</sequence>
<evidence type="ECO:0000313" key="2">
    <source>
        <dbReference type="EMBL" id="KPI88322.1"/>
    </source>
</evidence>
<accession>A0A0N1PD59</accession>